<reference evidence="1" key="3">
    <citation type="submission" date="2025-09" db="UniProtKB">
        <authorList>
            <consortium name="Ensembl"/>
        </authorList>
    </citation>
    <scope>IDENTIFICATION</scope>
</reference>
<evidence type="ECO:0000313" key="2">
    <source>
        <dbReference type="Proteomes" id="UP000265080"/>
    </source>
</evidence>
<protein>
    <submittedName>
        <fullName evidence="1">Uncharacterized protein</fullName>
    </submittedName>
</protein>
<sequence>MKLQTPYPSAANLALAQSSLNHTKLRPCILKSAKLPHSNITKQETKAIKSLKQDNSITILPVDKGRTTVIMDTDTYKQQLTNMPQDRNISKILKKDSTEQKKRTLKTLLKPLLGTNKITQEAYNHLIPTANVTPRIYGTPKIHKKDTPLRPVVDSIGSVTYNLSKALVEIIKPLLGTSKHHCKNSKQLAQELNNITVQNDDMFISNTT</sequence>
<accession>A0A3P8S1J5</accession>
<proteinExistence type="predicted"/>
<reference evidence="1 2" key="1">
    <citation type="submission" date="2018-03" db="EMBL/GenBank/DDBJ databases">
        <title>Finding Nemo's genes: A chromosome-scale reference assembly of the genome of the orange clownfish Amphiprion percula.</title>
        <authorList>
            <person name="Lehmann R."/>
        </authorList>
    </citation>
    <scope>NUCLEOTIDE SEQUENCE</scope>
</reference>
<dbReference type="AlphaFoldDB" id="A0A3P8S1J5"/>
<dbReference type="OMA" id="HCKNSKQ"/>
<name>A0A3P8S1J5_AMPPE</name>
<evidence type="ECO:0000313" key="1">
    <source>
        <dbReference type="Ensembl" id="ENSAPEP00000005404.1"/>
    </source>
</evidence>
<dbReference type="PANTHER" id="PTHR21301:SF11">
    <property type="entry name" value="GIY-YIG DOMAIN-CONTAINING PROTEIN"/>
    <property type="match status" value="1"/>
</dbReference>
<reference evidence="1" key="2">
    <citation type="submission" date="2025-08" db="UniProtKB">
        <authorList>
            <consortium name="Ensembl"/>
        </authorList>
    </citation>
    <scope>IDENTIFICATION</scope>
</reference>
<dbReference type="Proteomes" id="UP000265080">
    <property type="component" value="Chromosome 13"/>
</dbReference>
<organism evidence="1 2">
    <name type="scientific">Amphiprion percula</name>
    <name type="common">Orange clownfish</name>
    <name type="synonym">Lutjanus percula</name>
    <dbReference type="NCBI Taxonomy" id="161767"/>
    <lineage>
        <taxon>Eukaryota</taxon>
        <taxon>Metazoa</taxon>
        <taxon>Chordata</taxon>
        <taxon>Craniata</taxon>
        <taxon>Vertebrata</taxon>
        <taxon>Euteleostomi</taxon>
        <taxon>Actinopterygii</taxon>
        <taxon>Neopterygii</taxon>
        <taxon>Teleostei</taxon>
        <taxon>Neoteleostei</taxon>
        <taxon>Acanthomorphata</taxon>
        <taxon>Ovalentaria</taxon>
        <taxon>Pomacentridae</taxon>
        <taxon>Amphiprion</taxon>
    </lineage>
</organism>
<keyword evidence="2" id="KW-1185">Reference proteome</keyword>
<dbReference type="Ensembl" id="ENSAPET00000005546.1">
    <property type="protein sequence ID" value="ENSAPEP00000005404.1"/>
    <property type="gene ID" value="ENSAPEG00000003881.1"/>
</dbReference>
<dbReference type="GeneTree" id="ENSGT00940000154669"/>
<dbReference type="PANTHER" id="PTHR21301">
    <property type="entry name" value="REVERSE TRANSCRIPTASE"/>
    <property type="match status" value="1"/>
</dbReference>